<dbReference type="GeneID" id="8506165"/>
<dbReference type="InterPro" id="IPR036279">
    <property type="entry name" value="5-3_exonuclease_C_sf"/>
</dbReference>
<dbReference type="GO" id="GO:0017108">
    <property type="term" value="F:5'-flap endonuclease activity"/>
    <property type="evidence" value="ECO:0007669"/>
    <property type="project" value="TreeGrafter"/>
</dbReference>
<dbReference type="Gene3D" id="1.10.150.20">
    <property type="entry name" value="5' to 3' exonuclease, C-terminal subdomain"/>
    <property type="match status" value="1"/>
</dbReference>
<feature type="domain" description="XPG N-terminal" evidence="5">
    <location>
        <begin position="1"/>
        <end position="110"/>
    </location>
</feature>
<dbReference type="AlphaFoldDB" id="A0A179UIM1"/>
<evidence type="ECO:0000256" key="2">
    <source>
        <dbReference type="ARBA" id="ARBA00022801"/>
    </source>
</evidence>
<evidence type="ECO:0000313" key="7">
    <source>
        <dbReference type="Proteomes" id="UP000002038"/>
    </source>
</evidence>
<dbReference type="PANTHER" id="PTHR11081">
    <property type="entry name" value="FLAP ENDONUCLEASE FAMILY MEMBER"/>
    <property type="match status" value="1"/>
</dbReference>
<feature type="compositionally biased region" description="Polar residues" evidence="3">
    <location>
        <begin position="572"/>
        <end position="585"/>
    </location>
</feature>
<dbReference type="InterPro" id="IPR037316">
    <property type="entry name" value="Yen1_H3TH"/>
</dbReference>
<dbReference type="SUPFAM" id="SSF88723">
    <property type="entry name" value="PIN domain-like"/>
    <property type="match status" value="1"/>
</dbReference>
<dbReference type="Gene3D" id="3.40.50.1010">
    <property type="entry name" value="5'-nuclease"/>
    <property type="match status" value="2"/>
</dbReference>
<keyword evidence="1" id="KW-0540">Nuclease</keyword>
<dbReference type="STRING" id="559298.A0A179UIM1"/>
<dbReference type="PRINTS" id="PR00853">
    <property type="entry name" value="XPGRADSUPER"/>
</dbReference>
<dbReference type="Pfam" id="PF00867">
    <property type="entry name" value="XPG_I"/>
    <property type="match status" value="1"/>
</dbReference>
<dbReference type="Pfam" id="PF18380">
    <property type="entry name" value="GEN1_C"/>
    <property type="match status" value="1"/>
</dbReference>
<evidence type="ECO:0000256" key="3">
    <source>
        <dbReference type="SAM" id="MobiDB-lite"/>
    </source>
</evidence>
<dbReference type="InterPro" id="IPR006086">
    <property type="entry name" value="XPG-I_dom"/>
</dbReference>
<gene>
    <name evidence="6" type="ORF">BDBG_03110</name>
</gene>
<dbReference type="EMBL" id="GG657451">
    <property type="protein sequence ID" value="OAT06997.1"/>
    <property type="molecule type" value="Genomic_DNA"/>
</dbReference>
<feature type="domain" description="XPG-I" evidence="4">
    <location>
        <begin position="113"/>
        <end position="189"/>
    </location>
</feature>
<evidence type="ECO:0000259" key="5">
    <source>
        <dbReference type="SMART" id="SM00485"/>
    </source>
</evidence>
<dbReference type="FunFam" id="3.40.50.1010:FF:000037">
    <property type="entry name" value="Rad2-like endonuclease, putative (AFU_orthologue AFUA_3G13260)"/>
    <property type="match status" value="1"/>
</dbReference>
<dbReference type="SUPFAM" id="SSF47807">
    <property type="entry name" value="5' to 3' exonuclease, C-terminal subdomain"/>
    <property type="match status" value="1"/>
</dbReference>
<dbReference type="Proteomes" id="UP000002038">
    <property type="component" value="Unassembled WGS sequence"/>
</dbReference>
<keyword evidence="7" id="KW-1185">Reference proteome</keyword>
<organism evidence="6 7">
    <name type="scientific">Blastomyces gilchristii (strain SLH14081)</name>
    <name type="common">Blastomyces dermatitidis</name>
    <dbReference type="NCBI Taxonomy" id="559298"/>
    <lineage>
        <taxon>Eukaryota</taxon>
        <taxon>Fungi</taxon>
        <taxon>Dikarya</taxon>
        <taxon>Ascomycota</taxon>
        <taxon>Pezizomycotina</taxon>
        <taxon>Eurotiomycetes</taxon>
        <taxon>Eurotiomycetidae</taxon>
        <taxon>Onygenales</taxon>
        <taxon>Ajellomycetaceae</taxon>
        <taxon>Blastomyces</taxon>
    </lineage>
</organism>
<dbReference type="GO" id="GO:0008821">
    <property type="term" value="F:crossover junction DNA endonuclease activity"/>
    <property type="evidence" value="ECO:0007669"/>
    <property type="project" value="InterPro"/>
</dbReference>
<dbReference type="InterPro" id="IPR006084">
    <property type="entry name" value="XPG/Rad2"/>
</dbReference>
<protein>
    <recommendedName>
        <fullName evidence="8">XPG family protein</fullName>
    </recommendedName>
</protein>
<dbReference type="CDD" id="cd09906">
    <property type="entry name" value="H3TH_YEN1"/>
    <property type="match status" value="1"/>
</dbReference>
<dbReference type="SMART" id="SM00485">
    <property type="entry name" value="XPGN"/>
    <property type="match status" value="1"/>
</dbReference>
<dbReference type="RefSeq" id="XP_031577541.1">
    <property type="nucleotide sequence ID" value="XM_031721108.1"/>
</dbReference>
<dbReference type="InterPro" id="IPR029060">
    <property type="entry name" value="PIN-like_dom_sf"/>
</dbReference>
<feature type="region of interest" description="Disordered" evidence="3">
    <location>
        <begin position="558"/>
        <end position="594"/>
    </location>
</feature>
<dbReference type="FunFam" id="3.40.50.1010:FF:000051">
    <property type="entry name" value="Rad2-like endonuclease, putative (AFU_orthologue AFUA_3G13260)"/>
    <property type="match status" value="1"/>
</dbReference>
<dbReference type="OrthoDB" id="2959108at2759"/>
<name>A0A179UIM1_BLAGS</name>
<evidence type="ECO:0000256" key="1">
    <source>
        <dbReference type="ARBA" id="ARBA00022722"/>
    </source>
</evidence>
<proteinExistence type="predicted"/>
<evidence type="ECO:0000313" key="6">
    <source>
        <dbReference type="EMBL" id="OAT06997.1"/>
    </source>
</evidence>
<keyword evidence="2" id="KW-0378">Hydrolase</keyword>
<dbReference type="SMART" id="SM00484">
    <property type="entry name" value="XPGI"/>
    <property type="match status" value="1"/>
</dbReference>
<evidence type="ECO:0008006" key="8">
    <source>
        <dbReference type="Google" id="ProtNLM"/>
    </source>
</evidence>
<feature type="compositionally biased region" description="Basic and acidic residues" evidence="3">
    <location>
        <begin position="435"/>
        <end position="445"/>
    </location>
</feature>
<dbReference type="InterPro" id="IPR006085">
    <property type="entry name" value="XPG_DNA_repair_N"/>
</dbReference>
<dbReference type="Pfam" id="PF00752">
    <property type="entry name" value="XPG_N"/>
    <property type="match status" value="1"/>
</dbReference>
<feature type="compositionally biased region" description="Acidic residues" evidence="3">
    <location>
        <begin position="416"/>
        <end position="430"/>
    </location>
</feature>
<accession>A0A179UIM1</accession>
<evidence type="ECO:0000259" key="4">
    <source>
        <dbReference type="SMART" id="SM00484"/>
    </source>
</evidence>
<dbReference type="InterPro" id="IPR041177">
    <property type="entry name" value="GEN1_C"/>
</dbReference>
<reference evidence="7" key="1">
    <citation type="journal article" date="2015" name="PLoS Genet.">
        <title>The dynamic genome and transcriptome of the human fungal pathogen Blastomyces and close relative Emmonsia.</title>
        <authorList>
            <person name="Munoz J.F."/>
            <person name="Gauthier G.M."/>
            <person name="Desjardins C.A."/>
            <person name="Gallo J.E."/>
            <person name="Holder J."/>
            <person name="Sullivan T.D."/>
            <person name="Marty A.J."/>
            <person name="Carmen J.C."/>
            <person name="Chen Z."/>
            <person name="Ding L."/>
            <person name="Gujja S."/>
            <person name="Magrini V."/>
            <person name="Misas E."/>
            <person name="Mitreva M."/>
            <person name="Priest M."/>
            <person name="Saif S."/>
            <person name="Whiston E.A."/>
            <person name="Young S."/>
            <person name="Zeng Q."/>
            <person name="Goldman W.E."/>
            <person name="Mardis E.R."/>
            <person name="Taylor J.W."/>
            <person name="McEwen J.G."/>
            <person name="Clay O.K."/>
            <person name="Klein B.S."/>
            <person name="Cuomo C.A."/>
        </authorList>
    </citation>
    <scope>NUCLEOTIDE SEQUENCE [LARGE SCALE GENOMIC DNA]</scope>
    <source>
        <strain evidence="7">SLH14081</strain>
    </source>
</reference>
<dbReference type="GO" id="GO:0006281">
    <property type="term" value="P:DNA repair"/>
    <property type="evidence" value="ECO:0007669"/>
    <property type="project" value="UniProtKB-ARBA"/>
</dbReference>
<dbReference type="CDD" id="cd09870">
    <property type="entry name" value="PIN_YEN1"/>
    <property type="match status" value="1"/>
</dbReference>
<sequence length="594" mass="65582">MGIPGLIQSLGPGERISLAKLAVDHLQRTSRPIRVAIDISIWLFQIQAGKGGTNPELRTLFYRLVRLTGLPVHPLFVYDGPQRPTYKRGKLIGRNTGVGDLGRVIRRSKYLIDLFRFPHHTAPGEAEAECARLQTSGVVDAVMSNDVDAIMFGSKVTIMNFSKEYSSGTNAATHVTLYRTEGTGDEEKPNVPLDRGGMILFALLSGGDYLPAGVPKCGPKLAGEIVQAGFGNELLQAIEGSPSEVAMKLGKWRERLQTELHENGEGYFRSKHKVVQIPDNFPDLKVLRDYTHPVVSSAEKLNEVRQSFKWDQAIDIEGLRNFVWKDFGWQHGSARRLTKILAGPLVCNRLRLCLPLLANLDSLALYEPTTGAQFCGQRFHYSTDGLSELRLEFIPSDIVGLDLNSEPTATGAQQESETEDIDNLEIEDDVANPNRETRRQTSYDPTQKDRVWVFEAVAEIGMPEAVNMWNTRKQEKLAAAEKRASRKRAPKVTKPKVVDPKMKFGEIMKYGTIVKSLGTVVTNSRPFSSQKAACRNGSTITNEDAFGLFSQLSELSSSQAYSSSNGDPLASLKSSNVATSTNTKAALNFEHGNE</sequence>
<dbReference type="VEuPathDB" id="FungiDB:BDBG_03110"/>
<feature type="region of interest" description="Disordered" evidence="3">
    <location>
        <begin position="404"/>
        <end position="445"/>
    </location>
</feature>
<feature type="compositionally biased region" description="Polar residues" evidence="3">
    <location>
        <begin position="405"/>
        <end position="415"/>
    </location>
</feature>
<dbReference type="PANTHER" id="PTHR11081:SF75">
    <property type="entry name" value="ENDONUCLEASE, PUTATIVE (AFU_ORTHOLOGUE AFUA_3G13260)-RELATED"/>
    <property type="match status" value="1"/>
</dbReference>
<dbReference type="KEGG" id="bgh:BDBG_03110"/>